<dbReference type="RefSeq" id="WP_320002637.1">
    <property type="nucleotide sequence ID" value="NZ_JAUHJS010000001.1"/>
</dbReference>
<organism evidence="2 3">
    <name type="scientific">Shiella aurantiaca</name>
    <dbReference type="NCBI Taxonomy" id="3058365"/>
    <lineage>
        <taxon>Bacteria</taxon>
        <taxon>Pseudomonadati</taxon>
        <taxon>Bacteroidota</taxon>
        <taxon>Cytophagia</taxon>
        <taxon>Cytophagales</taxon>
        <taxon>Shiellaceae</taxon>
        <taxon>Shiella</taxon>
    </lineage>
</organism>
<dbReference type="InterPro" id="IPR021457">
    <property type="entry name" value="DUF3108"/>
</dbReference>
<gene>
    <name evidence="2" type="ORF">QWY31_01295</name>
</gene>
<feature type="chain" id="PRO_5045329741" evidence="1">
    <location>
        <begin position="26"/>
        <end position="301"/>
    </location>
</feature>
<evidence type="ECO:0000313" key="3">
    <source>
        <dbReference type="Proteomes" id="UP001168552"/>
    </source>
</evidence>
<reference evidence="2" key="1">
    <citation type="submission" date="2023-06" db="EMBL/GenBank/DDBJ databases">
        <title>Cytophagales bacterium Strain LB-30, isolated from soil.</title>
        <authorList>
            <person name="Liu B."/>
        </authorList>
    </citation>
    <scope>NUCLEOTIDE SEQUENCE</scope>
    <source>
        <strain evidence="2">LB-30</strain>
    </source>
</reference>
<protein>
    <submittedName>
        <fullName evidence="2">DUF3108 domain-containing protein</fullName>
    </submittedName>
</protein>
<keyword evidence="3" id="KW-1185">Reference proteome</keyword>
<sequence>MKARIPFFFLFGLMVVLMGATQVSTENDYPVLPELRVAKGEVIEYKVNFSFIPVGKAQIRIGKNLHKVNERECYKIDIYGKTVGAIDWVAQVNDQWGGYIDTASALPHLTYRNIAEGNYRKKEITRFDHTTRMIEAKVLNNKTGEFKEPMYHQLPSWPMYDLVSGYLLLRGMDFSVYQVEDTITIPAFFEDTFYELNVLFKGREIINTKLGKINSLKLVPIMPDNQLFDGENSISVWISDDDNKLPLRVEANMFIGKAEVDILSAQGVLHEVNFKSTKKAGQTVNAPSQLETIDNEEPVEN</sequence>
<dbReference type="EMBL" id="JAUHJS010000001">
    <property type="protein sequence ID" value="MDN4164111.1"/>
    <property type="molecule type" value="Genomic_DNA"/>
</dbReference>
<comment type="caution">
    <text evidence="2">The sequence shown here is derived from an EMBL/GenBank/DDBJ whole genome shotgun (WGS) entry which is preliminary data.</text>
</comment>
<dbReference type="Proteomes" id="UP001168552">
    <property type="component" value="Unassembled WGS sequence"/>
</dbReference>
<accession>A0ABT8F1J6</accession>
<evidence type="ECO:0000256" key="1">
    <source>
        <dbReference type="SAM" id="SignalP"/>
    </source>
</evidence>
<feature type="signal peptide" evidence="1">
    <location>
        <begin position="1"/>
        <end position="25"/>
    </location>
</feature>
<keyword evidence="1" id="KW-0732">Signal</keyword>
<proteinExistence type="predicted"/>
<name>A0ABT8F1J6_9BACT</name>
<dbReference type="Pfam" id="PF11306">
    <property type="entry name" value="DUF3108"/>
    <property type="match status" value="1"/>
</dbReference>
<evidence type="ECO:0000313" key="2">
    <source>
        <dbReference type="EMBL" id="MDN4164111.1"/>
    </source>
</evidence>